<dbReference type="RefSeq" id="WP_050340403.1">
    <property type="nucleotide sequence ID" value="NZ_AZCU01000015.1"/>
</dbReference>
<evidence type="ECO:0000313" key="2">
    <source>
        <dbReference type="Proteomes" id="UP000051020"/>
    </source>
</evidence>
<organism evidence="1 2">
    <name type="scientific">Lactiplantibacillus pentosus DSM 20314</name>
    <dbReference type="NCBI Taxonomy" id="1423791"/>
    <lineage>
        <taxon>Bacteria</taxon>
        <taxon>Bacillati</taxon>
        <taxon>Bacillota</taxon>
        <taxon>Bacilli</taxon>
        <taxon>Lactobacillales</taxon>
        <taxon>Lactobacillaceae</taxon>
        <taxon>Lactiplantibacillus</taxon>
    </lineage>
</organism>
<comment type="caution">
    <text evidence="1">The sequence shown here is derived from an EMBL/GenBank/DDBJ whole genome shotgun (WGS) entry which is preliminary data.</text>
</comment>
<sequence length="202" mass="23582">MGRKRQNKPLKEIIGIYCEGTSEVEYFKMLRRKYRGSNVQAHQVGLKIESMDSMKGTKLITEIVDKTRPLKKKRQVNAVFAVFDRDDLTHTDIQRAQKLARANEIEIIFSSTNFEAWILLHFIYFSKAYTKLELNRKLSAPGRFNQDYARFKGAEYDKFLVDRVSTAISNARRLAITQTNLVTDDPFVNIQEHIKRIFGRED</sequence>
<proteinExistence type="predicted"/>
<name>A0A837R7H7_LACPE</name>
<dbReference type="GeneID" id="49395000"/>
<dbReference type="InterPro" id="IPR025591">
    <property type="entry name" value="RloB"/>
</dbReference>
<dbReference type="Pfam" id="PF13707">
    <property type="entry name" value="RloB"/>
    <property type="match status" value="1"/>
</dbReference>
<dbReference type="EMBL" id="AZCU01000015">
    <property type="protein sequence ID" value="KRK23598.1"/>
    <property type="molecule type" value="Genomic_DNA"/>
</dbReference>
<accession>A0A837R7H7</accession>
<reference evidence="1 2" key="1">
    <citation type="journal article" date="2015" name="Genome Announc.">
        <title>Expanding the biotechnology potential of lactobacilli through comparative genomics of 213 strains and associated genera.</title>
        <authorList>
            <person name="Sun Z."/>
            <person name="Harris H.M."/>
            <person name="McCann A."/>
            <person name="Guo C."/>
            <person name="Argimon S."/>
            <person name="Zhang W."/>
            <person name="Yang X."/>
            <person name="Jeffery I.B."/>
            <person name="Cooney J.C."/>
            <person name="Kagawa T.F."/>
            <person name="Liu W."/>
            <person name="Song Y."/>
            <person name="Salvetti E."/>
            <person name="Wrobel A."/>
            <person name="Rasinkangas P."/>
            <person name="Parkhill J."/>
            <person name="Rea M.C."/>
            <person name="O'Sullivan O."/>
            <person name="Ritari J."/>
            <person name="Douillard F.P."/>
            <person name="Paul Ross R."/>
            <person name="Yang R."/>
            <person name="Briner A.E."/>
            <person name="Felis G.E."/>
            <person name="de Vos W.M."/>
            <person name="Barrangou R."/>
            <person name="Klaenhammer T.R."/>
            <person name="Caufield P.W."/>
            <person name="Cui Y."/>
            <person name="Zhang H."/>
            <person name="O'Toole P.W."/>
        </authorList>
    </citation>
    <scope>NUCLEOTIDE SEQUENCE [LARGE SCALE GENOMIC DNA]</scope>
    <source>
        <strain evidence="1 2">DSM 20314</strain>
    </source>
</reference>
<evidence type="ECO:0000313" key="1">
    <source>
        <dbReference type="EMBL" id="KRK23598.1"/>
    </source>
</evidence>
<gene>
    <name evidence="1" type="ORF">FD24_GL001028</name>
</gene>
<dbReference type="AlphaFoldDB" id="A0A837R7H7"/>
<dbReference type="Proteomes" id="UP000051020">
    <property type="component" value="Unassembled WGS sequence"/>
</dbReference>
<protein>
    <submittedName>
        <fullName evidence="1">Abortive phage resistance protein</fullName>
    </submittedName>
</protein>